<dbReference type="Proteomes" id="UP000183245">
    <property type="component" value="Unassembled WGS sequence"/>
</dbReference>
<evidence type="ECO:0000313" key="10">
    <source>
        <dbReference type="Proteomes" id="UP000183245"/>
    </source>
</evidence>
<evidence type="ECO:0000313" key="9">
    <source>
        <dbReference type="EMBL" id="OIP97576.1"/>
    </source>
</evidence>
<accession>A0A1J5J243</accession>
<dbReference type="Pfam" id="PF02687">
    <property type="entry name" value="FtsX"/>
    <property type="match status" value="2"/>
</dbReference>
<keyword evidence="5 7" id="KW-0472">Membrane</keyword>
<keyword evidence="3 7" id="KW-0812">Transmembrane</keyword>
<feature type="transmembrane region" description="Helical" evidence="7">
    <location>
        <begin position="498"/>
        <end position="521"/>
    </location>
</feature>
<evidence type="ECO:0000256" key="1">
    <source>
        <dbReference type="ARBA" id="ARBA00004651"/>
    </source>
</evidence>
<evidence type="ECO:0000256" key="6">
    <source>
        <dbReference type="ARBA" id="ARBA00038076"/>
    </source>
</evidence>
<reference evidence="9 10" key="1">
    <citation type="journal article" date="2016" name="Environ. Microbiol.">
        <title>Genomic resolution of a cold subsurface aquifer community provides metabolic insights for novel microbes adapted to high CO concentrations.</title>
        <authorList>
            <person name="Probst A.J."/>
            <person name="Castelle C.J."/>
            <person name="Singh A."/>
            <person name="Brown C.T."/>
            <person name="Anantharaman K."/>
            <person name="Sharon I."/>
            <person name="Hug L.A."/>
            <person name="Burstein D."/>
            <person name="Emerson J.B."/>
            <person name="Thomas B.C."/>
            <person name="Banfield J.F."/>
        </authorList>
    </citation>
    <scope>NUCLEOTIDE SEQUENCE [LARGE SCALE GENOMIC DNA]</scope>
    <source>
        <strain evidence="9">CG2_30_54_11</strain>
    </source>
</reference>
<feature type="transmembrane region" description="Helical" evidence="7">
    <location>
        <begin position="554"/>
        <end position="575"/>
    </location>
</feature>
<gene>
    <name evidence="9" type="ORF">AUK40_02985</name>
</gene>
<dbReference type="InterPro" id="IPR003838">
    <property type="entry name" value="ABC3_permease_C"/>
</dbReference>
<evidence type="ECO:0000256" key="4">
    <source>
        <dbReference type="ARBA" id="ARBA00022989"/>
    </source>
</evidence>
<dbReference type="GO" id="GO:0005886">
    <property type="term" value="C:plasma membrane"/>
    <property type="evidence" value="ECO:0007669"/>
    <property type="project" value="UniProtKB-SubCell"/>
</dbReference>
<feature type="domain" description="ABC3 transporter permease C-terminal" evidence="8">
    <location>
        <begin position="354"/>
        <end position="480"/>
    </location>
</feature>
<dbReference type="PANTHER" id="PTHR30572:SF4">
    <property type="entry name" value="ABC TRANSPORTER PERMEASE YTRF"/>
    <property type="match status" value="1"/>
</dbReference>
<feature type="domain" description="ABC3 transporter permease C-terminal" evidence="8">
    <location>
        <begin position="895"/>
        <end position="1012"/>
    </location>
</feature>
<evidence type="ECO:0000256" key="3">
    <source>
        <dbReference type="ARBA" id="ARBA00022692"/>
    </source>
</evidence>
<feature type="transmembrane region" description="Helical" evidence="7">
    <location>
        <begin position="527"/>
        <end position="547"/>
    </location>
</feature>
<feature type="transmembrane region" description="Helical" evidence="7">
    <location>
        <begin position="350"/>
        <end position="374"/>
    </location>
</feature>
<comment type="subcellular location">
    <subcellularLocation>
        <location evidence="1">Cell membrane</location>
        <topology evidence="1">Multi-pass membrane protein</topology>
    </subcellularLocation>
</comment>
<evidence type="ECO:0000259" key="8">
    <source>
        <dbReference type="Pfam" id="PF02687"/>
    </source>
</evidence>
<feature type="transmembrane region" description="Helical" evidence="7">
    <location>
        <begin position="395"/>
        <end position="426"/>
    </location>
</feature>
<dbReference type="AlphaFoldDB" id="A0A1J5J243"/>
<dbReference type="STRING" id="1817892.AUK40_02985"/>
<feature type="transmembrane region" description="Helical" evidence="7">
    <location>
        <begin position="453"/>
        <end position="477"/>
    </location>
</feature>
<protein>
    <recommendedName>
        <fullName evidence="8">ABC3 transporter permease C-terminal domain-containing protein</fullName>
    </recommendedName>
</protein>
<dbReference type="EMBL" id="MNZT01000052">
    <property type="protein sequence ID" value="OIP97576.1"/>
    <property type="molecule type" value="Genomic_DNA"/>
</dbReference>
<dbReference type="InterPro" id="IPR050250">
    <property type="entry name" value="Macrolide_Exporter_MacB"/>
</dbReference>
<name>A0A1J5J243_9BACT</name>
<comment type="caution">
    <text evidence="9">The sequence shown here is derived from an EMBL/GenBank/DDBJ whole genome shotgun (WGS) entry which is preliminary data.</text>
</comment>
<organism evidence="9 10">
    <name type="scientific">Candidatus Wirthbacteria bacterium CG2_30_54_11</name>
    <dbReference type="NCBI Taxonomy" id="1817892"/>
    <lineage>
        <taxon>Bacteria</taxon>
        <taxon>Candidatus Wirthbacteria</taxon>
    </lineage>
</organism>
<evidence type="ECO:0000256" key="2">
    <source>
        <dbReference type="ARBA" id="ARBA00022475"/>
    </source>
</evidence>
<feature type="transmembrane region" description="Helical" evidence="7">
    <location>
        <begin position="978"/>
        <end position="1002"/>
    </location>
</feature>
<dbReference type="GO" id="GO:0022857">
    <property type="term" value="F:transmembrane transporter activity"/>
    <property type="evidence" value="ECO:0007669"/>
    <property type="project" value="TreeGrafter"/>
</dbReference>
<proteinExistence type="inferred from homology"/>
<keyword evidence="2" id="KW-1003">Cell membrane</keyword>
<evidence type="ECO:0000256" key="5">
    <source>
        <dbReference type="ARBA" id="ARBA00023136"/>
    </source>
</evidence>
<sequence length="1020" mass="111601">MVLIIALIIVSLFLGWFAYRAIRLPLLVRMAVRAIARRRATAVLILIGTMVGTALLSSSLAIGDTLKDSLYKTILDQLGELDEVVVTQAASDQTDFFSIQSVKSVFFPESVVAYLREQKDDIVEAYMPALLGYMAAEHLDGSSGEVLSSEPSVTIIGTRIDDFRTFTRQPSVPDFSLKECIVSDELAKALNLSEGSQLKLYLWGVDKTFTVKKIIARRDFPTIHMQGYTILLNLDSVYEILNAFEGTLDFLSNNYLSFLTKNSFFNKEMDTFRQLIRELPPNPINMVMVSNVGDRHRGVLKSEEAKGLLKQYVISYQEQHPESSEIVFSVRAVKEEGKASADLIGQAFTALFLILSGFSIVAGIVLIVNIFTLLGEERKSEIGLMRAMGFRKSAVAGMFLMEGMLYSFASSIVGAVAGAGAAWGAITLGQKLAGKLSLPSTFFLSFDLSWQHFLLSVLLGFSIACVTVLFTSLRISSMNIVSALRDIPPSHGKKRSRAGFIAGGMTILLGMLLTSLGSVFSSGRAPLYLLGPCVVAAGGAFMFRVLFSEKWVMTISSLSVGVYALCAGKIIPGFYDDPIAFISAGLLLLTAAVVLVVYFDRLIIGPVRLLTAWRPRLGALLKMAVSYPLSSRLRTGLTIFMYAIVIFSVTLIAVMKHLQRTGFTHMREQYLQGYDLRIQFRMSNPAFDLEAALNGADPSLFDDLSRIEVERSKLLTMPDQAAADAPPVFVPVAMMDEDNLSSVRALPLKERLDQDMSAVETWKLLLTEPDTIILGWLSDPDDQEPAYPVVLGSEVKLCDADIPENCTVRRVIGTSDTGESYTSASGLEESLGISRYTVQGAYRLEVAEGRDIQEVSRRLERALTKYGADIIDLQAQLKSQLDFMNMFFALMQAYLGVGLIIGISGLGVVMIRSVHERRHQIGIVRAIGFQRRDVVLSIILETGVIAAIGIVIGTVMGITTAYTMFQQQLSANGAGIGFSVPALELAGITGLSFFLSLLASIYPARQAGRISPADAIRHLE</sequence>
<dbReference type="PANTHER" id="PTHR30572">
    <property type="entry name" value="MEMBRANE COMPONENT OF TRANSPORTER-RELATED"/>
    <property type="match status" value="1"/>
</dbReference>
<evidence type="ECO:0000256" key="7">
    <source>
        <dbReference type="SAM" id="Phobius"/>
    </source>
</evidence>
<feature type="transmembrane region" description="Helical" evidence="7">
    <location>
        <begin position="40"/>
        <end position="62"/>
    </location>
</feature>
<feature type="transmembrane region" description="Helical" evidence="7">
    <location>
        <begin position="639"/>
        <end position="658"/>
    </location>
</feature>
<feature type="transmembrane region" description="Helical" evidence="7">
    <location>
        <begin position="934"/>
        <end position="958"/>
    </location>
</feature>
<feature type="transmembrane region" description="Helical" evidence="7">
    <location>
        <begin position="6"/>
        <end position="28"/>
    </location>
</feature>
<feature type="transmembrane region" description="Helical" evidence="7">
    <location>
        <begin position="581"/>
        <end position="599"/>
    </location>
</feature>
<keyword evidence="4 7" id="KW-1133">Transmembrane helix</keyword>
<comment type="similarity">
    <text evidence="6">Belongs to the ABC-4 integral membrane protein family.</text>
</comment>
<feature type="transmembrane region" description="Helical" evidence="7">
    <location>
        <begin position="886"/>
        <end position="913"/>
    </location>
</feature>